<keyword evidence="1" id="KW-0812">Transmembrane</keyword>
<dbReference type="Pfam" id="PF00563">
    <property type="entry name" value="EAL"/>
    <property type="match status" value="1"/>
</dbReference>
<dbReference type="InterPro" id="IPR000160">
    <property type="entry name" value="GGDEF_dom"/>
</dbReference>
<dbReference type="InterPro" id="IPR043128">
    <property type="entry name" value="Rev_trsase/Diguanyl_cyclase"/>
</dbReference>
<protein>
    <submittedName>
        <fullName evidence="4">EAL domain-containing protein</fullName>
    </submittedName>
</protein>
<dbReference type="SUPFAM" id="SSF55073">
    <property type="entry name" value="Nucleotide cyclase"/>
    <property type="match status" value="1"/>
</dbReference>
<dbReference type="KEGG" id="vck:PG915_16470"/>
<dbReference type="InterPro" id="IPR001633">
    <property type="entry name" value="EAL_dom"/>
</dbReference>
<dbReference type="NCBIfam" id="TIGR00254">
    <property type="entry name" value="GGDEF"/>
    <property type="match status" value="1"/>
</dbReference>
<dbReference type="RefSeq" id="WP_353499516.1">
    <property type="nucleotide sequence ID" value="NZ_CP115921.1"/>
</dbReference>
<dbReference type="Gene3D" id="3.20.20.450">
    <property type="entry name" value="EAL domain"/>
    <property type="match status" value="1"/>
</dbReference>
<dbReference type="PROSITE" id="PS50883">
    <property type="entry name" value="EAL"/>
    <property type="match status" value="1"/>
</dbReference>
<evidence type="ECO:0000256" key="1">
    <source>
        <dbReference type="SAM" id="Phobius"/>
    </source>
</evidence>
<dbReference type="InterPro" id="IPR050706">
    <property type="entry name" value="Cyclic-di-GMP_PDE-like"/>
</dbReference>
<organism evidence="4">
    <name type="scientific">Vibrio chaetopteri</name>
    <dbReference type="NCBI Taxonomy" id="3016528"/>
    <lineage>
        <taxon>Bacteria</taxon>
        <taxon>Pseudomonadati</taxon>
        <taxon>Pseudomonadota</taxon>
        <taxon>Gammaproteobacteria</taxon>
        <taxon>Vibrionales</taxon>
        <taxon>Vibrionaceae</taxon>
        <taxon>Vibrio</taxon>
    </lineage>
</organism>
<dbReference type="SMART" id="SM00267">
    <property type="entry name" value="GGDEF"/>
    <property type="match status" value="1"/>
</dbReference>
<feature type="domain" description="GGDEF" evidence="3">
    <location>
        <begin position="376"/>
        <end position="518"/>
    </location>
</feature>
<dbReference type="Pfam" id="PF00990">
    <property type="entry name" value="GGDEF"/>
    <property type="match status" value="1"/>
</dbReference>
<dbReference type="PANTHER" id="PTHR33121">
    <property type="entry name" value="CYCLIC DI-GMP PHOSPHODIESTERASE PDEF"/>
    <property type="match status" value="1"/>
</dbReference>
<keyword evidence="1" id="KW-1133">Transmembrane helix</keyword>
<dbReference type="EMBL" id="CP115921">
    <property type="protein sequence ID" value="XCD18371.1"/>
    <property type="molecule type" value="Genomic_DNA"/>
</dbReference>
<feature type="domain" description="EAL" evidence="2">
    <location>
        <begin position="527"/>
        <end position="781"/>
    </location>
</feature>
<dbReference type="InterPro" id="IPR029787">
    <property type="entry name" value="Nucleotide_cyclase"/>
</dbReference>
<dbReference type="SMART" id="SM00052">
    <property type="entry name" value="EAL"/>
    <property type="match status" value="1"/>
</dbReference>
<dbReference type="InterPro" id="IPR035919">
    <property type="entry name" value="EAL_sf"/>
</dbReference>
<sequence>MKLVQRLHFALTPVVGALVISAGIIVYLWQVNEHRALERDLWLNRLSSALIAAEYESRAIGFLSGELAASEQFVRHLQDTGDYSVRNFLDAHIAYLMSEKRTEQMGTVHLFVIDDLFTITAASSASDPFSARELPSDIYQVVFDTHVLVTLGEPFTRKREVYIAANGELRATVISAHDPVHAPGDKRSLTRKNRSLLVIDAPMLQINKLIETASHLPDVSLSFGSIKDYESEVSHTHIENAFIDGEVCQVSAFGISLELTILDSYYSPFKRELLAQALGYVAVIIVTLLSIVHIVVRLNVTGPIQSLLADIQRGGLELRYFKRSKENSEVAVLRNAYIDSLTKVKFEAEFDNLTKLANRKSFIEYVDQRVASYANDSSYLVAWDIVNFRRINDIHGQDYADQLLVRLSEQLLLLTNHNQNKLGVGCSDYSMSRYGSNTFCAVLTSSNLDNTKALATLFRARFFQAFQSSGFASHIEVAMALIPLTNNQHVQMWQKGVEEALSKAKQITNGLPISVFDDDLLSELSRKADIEKQLLSCIKDGAFELNYMPLVDSNTLEVESIECLIRCPVLRDKGVGPDEFIPIAEQANVIIEIDKWVLDNALFELVKMTKECGYTGCISINVSALELYNDSFIEHLCSVCSSHGVEYHRVILEITETSYVKSTQETITMIRSLRDLGFRISVDDFGTGFTSINQLLHYPVDELKIDKTFVDLILLQSDEKKMLKSIIALGHSCGAKVVGEGVETQLQKEYLNSLGCDYLQGFYISKPLTYTGFCNFYNRLSSNSRSENVTELTVRSDG</sequence>
<dbReference type="AlphaFoldDB" id="A0AAU8BQX7"/>
<dbReference type="PROSITE" id="PS50887">
    <property type="entry name" value="GGDEF"/>
    <property type="match status" value="1"/>
</dbReference>
<evidence type="ECO:0000259" key="2">
    <source>
        <dbReference type="PROSITE" id="PS50883"/>
    </source>
</evidence>
<feature type="transmembrane region" description="Helical" evidence="1">
    <location>
        <begin position="6"/>
        <end position="29"/>
    </location>
</feature>
<dbReference type="Gene3D" id="3.30.70.270">
    <property type="match status" value="1"/>
</dbReference>
<dbReference type="GO" id="GO:0071111">
    <property type="term" value="F:cyclic-guanylate-specific phosphodiesterase activity"/>
    <property type="evidence" value="ECO:0007669"/>
    <property type="project" value="InterPro"/>
</dbReference>
<proteinExistence type="predicted"/>
<dbReference type="CDD" id="cd01948">
    <property type="entry name" value="EAL"/>
    <property type="match status" value="1"/>
</dbReference>
<dbReference type="SUPFAM" id="SSF141868">
    <property type="entry name" value="EAL domain-like"/>
    <property type="match status" value="1"/>
</dbReference>
<keyword evidence="1" id="KW-0472">Membrane</keyword>
<accession>A0AAU8BQX7</accession>
<evidence type="ECO:0000259" key="3">
    <source>
        <dbReference type="PROSITE" id="PS50887"/>
    </source>
</evidence>
<evidence type="ECO:0000313" key="4">
    <source>
        <dbReference type="EMBL" id="XCD18371.1"/>
    </source>
</evidence>
<reference evidence="4" key="1">
    <citation type="submission" date="2023-01" db="EMBL/GenBank/DDBJ databases">
        <title>Vibrio sp. CB1-14 genome sequencing.</title>
        <authorList>
            <person name="Otstavnykh N."/>
            <person name="Isaeva M."/>
            <person name="Meleshko D."/>
        </authorList>
    </citation>
    <scope>NUCLEOTIDE SEQUENCE</scope>
    <source>
        <strain evidence="4">CB1-14</strain>
    </source>
</reference>
<name>A0AAU8BQX7_9VIBR</name>
<gene>
    <name evidence="4" type="ORF">PG915_16470</name>
</gene>
<dbReference type="PANTHER" id="PTHR33121:SF79">
    <property type="entry name" value="CYCLIC DI-GMP PHOSPHODIESTERASE PDED-RELATED"/>
    <property type="match status" value="1"/>
</dbReference>